<dbReference type="GO" id="GO:0003677">
    <property type="term" value="F:DNA binding"/>
    <property type="evidence" value="ECO:0007669"/>
    <property type="project" value="InterPro"/>
</dbReference>
<dbReference type="OrthoDB" id="799938at2"/>
<sequence>MQHDLAQETVLFNRIAEGDEAAFEALFHLYVPRISPVIRQIIQEEAPVKDIVQEIFLGLWMGRDKLPEVTSPRNWIFKMTYHRSYSWLQKQGVREKARHLLSREEDEYTNITEDSLSLTETARLIQEAIAQLPPQARKIYTLSRDGGFKIAEIAEQLNLSSQTIKNSLVRSLRTIREYLVKHGIILPLLVLSCCLCNFF</sequence>
<reference evidence="7 8" key="1">
    <citation type="submission" date="2018-05" db="EMBL/GenBank/DDBJ databases">
        <title>Chitinophaga sp. K3CV102501T nov., isolated from isolated from a monsoon evergreen broad-leaved forest soil.</title>
        <authorList>
            <person name="Lv Y."/>
        </authorList>
    </citation>
    <scope>NUCLEOTIDE SEQUENCE [LARGE SCALE GENOMIC DNA]</scope>
    <source>
        <strain evidence="7 8">GDMCC 1.1325</strain>
    </source>
</reference>
<keyword evidence="2" id="KW-0805">Transcription regulation</keyword>
<evidence type="ECO:0008006" key="9">
    <source>
        <dbReference type="Google" id="ProtNLM"/>
    </source>
</evidence>
<dbReference type="InterPro" id="IPR036388">
    <property type="entry name" value="WH-like_DNA-bd_sf"/>
</dbReference>
<organism evidence="7 8">
    <name type="scientific">Chitinophaga flava</name>
    <dbReference type="NCBI Taxonomy" id="2259036"/>
    <lineage>
        <taxon>Bacteria</taxon>
        <taxon>Pseudomonadati</taxon>
        <taxon>Bacteroidota</taxon>
        <taxon>Chitinophagia</taxon>
        <taxon>Chitinophagales</taxon>
        <taxon>Chitinophagaceae</taxon>
        <taxon>Chitinophaga</taxon>
    </lineage>
</organism>
<comment type="similarity">
    <text evidence="1">Belongs to the sigma-70 factor family. ECF subfamily.</text>
</comment>
<dbReference type="InterPro" id="IPR013249">
    <property type="entry name" value="RNA_pol_sigma70_r4_t2"/>
</dbReference>
<keyword evidence="8" id="KW-1185">Reference proteome</keyword>
<dbReference type="RefSeq" id="WP_113617569.1">
    <property type="nucleotide sequence ID" value="NZ_QFFJ01000002.1"/>
</dbReference>
<dbReference type="InterPro" id="IPR014284">
    <property type="entry name" value="RNA_pol_sigma-70_dom"/>
</dbReference>
<dbReference type="InterPro" id="IPR013324">
    <property type="entry name" value="RNA_pol_sigma_r3/r4-like"/>
</dbReference>
<evidence type="ECO:0000256" key="2">
    <source>
        <dbReference type="ARBA" id="ARBA00023015"/>
    </source>
</evidence>
<accession>A0A365XRR2</accession>
<dbReference type="Proteomes" id="UP000253410">
    <property type="component" value="Unassembled WGS sequence"/>
</dbReference>
<evidence type="ECO:0000313" key="8">
    <source>
        <dbReference type="Proteomes" id="UP000253410"/>
    </source>
</evidence>
<dbReference type="NCBIfam" id="TIGR02937">
    <property type="entry name" value="sigma70-ECF"/>
    <property type="match status" value="1"/>
</dbReference>
<dbReference type="SUPFAM" id="SSF88659">
    <property type="entry name" value="Sigma3 and sigma4 domains of RNA polymerase sigma factors"/>
    <property type="match status" value="1"/>
</dbReference>
<dbReference type="Pfam" id="PF04542">
    <property type="entry name" value="Sigma70_r2"/>
    <property type="match status" value="1"/>
</dbReference>
<dbReference type="InterPro" id="IPR039425">
    <property type="entry name" value="RNA_pol_sigma-70-like"/>
</dbReference>
<comment type="caution">
    <text evidence="7">The sequence shown here is derived from an EMBL/GenBank/DDBJ whole genome shotgun (WGS) entry which is preliminary data.</text>
</comment>
<feature type="domain" description="RNA polymerase sigma factor 70 region 4 type 2" evidence="6">
    <location>
        <begin position="123"/>
        <end position="174"/>
    </location>
</feature>
<dbReference type="InterPro" id="IPR013325">
    <property type="entry name" value="RNA_pol_sigma_r2"/>
</dbReference>
<keyword evidence="3" id="KW-0731">Sigma factor</keyword>
<dbReference type="Pfam" id="PF08281">
    <property type="entry name" value="Sigma70_r4_2"/>
    <property type="match status" value="1"/>
</dbReference>
<dbReference type="Gene3D" id="1.10.10.10">
    <property type="entry name" value="Winged helix-like DNA-binding domain superfamily/Winged helix DNA-binding domain"/>
    <property type="match status" value="1"/>
</dbReference>
<evidence type="ECO:0000256" key="1">
    <source>
        <dbReference type="ARBA" id="ARBA00010641"/>
    </source>
</evidence>
<evidence type="ECO:0000259" key="6">
    <source>
        <dbReference type="Pfam" id="PF08281"/>
    </source>
</evidence>
<dbReference type="SUPFAM" id="SSF88946">
    <property type="entry name" value="Sigma2 domain of RNA polymerase sigma factors"/>
    <property type="match status" value="1"/>
</dbReference>
<evidence type="ECO:0000256" key="3">
    <source>
        <dbReference type="ARBA" id="ARBA00023082"/>
    </source>
</evidence>
<evidence type="ECO:0000259" key="5">
    <source>
        <dbReference type="Pfam" id="PF04542"/>
    </source>
</evidence>
<proteinExistence type="inferred from homology"/>
<dbReference type="Gene3D" id="1.10.1740.10">
    <property type="match status" value="1"/>
</dbReference>
<protein>
    <recommendedName>
        <fullName evidence="9">RNA polymerase subunit sigma-24</fullName>
    </recommendedName>
</protein>
<dbReference type="GO" id="GO:0006352">
    <property type="term" value="P:DNA-templated transcription initiation"/>
    <property type="evidence" value="ECO:0007669"/>
    <property type="project" value="InterPro"/>
</dbReference>
<dbReference type="EMBL" id="QFFJ01000002">
    <property type="protein sequence ID" value="RBL88828.1"/>
    <property type="molecule type" value="Genomic_DNA"/>
</dbReference>
<gene>
    <name evidence="7" type="ORF">DF182_19920</name>
</gene>
<keyword evidence="4" id="KW-0804">Transcription</keyword>
<dbReference type="PANTHER" id="PTHR43133:SF46">
    <property type="entry name" value="RNA POLYMERASE SIGMA-70 FACTOR ECF SUBFAMILY"/>
    <property type="match status" value="1"/>
</dbReference>
<name>A0A365XRR2_9BACT</name>
<dbReference type="AlphaFoldDB" id="A0A365XRR2"/>
<feature type="domain" description="RNA polymerase sigma-70 region 2" evidence="5">
    <location>
        <begin position="26"/>
        <end position="92"/>
    </location>
</feature>
<evidence type="ECO:0000256" key="4">
    <source>
        <dbReference type="ARBA" id="ARBA00023163"/>
    </source>
</evidence>
<dbReference type="GO" id="GO:0016987">
    <property type="term" value="F:sigma factor activity"/>
    <property type="evidence" value="ECO:0007669"/>
    <property type="project" value="UniProtKB-KW"/>
</dbReference>
<dbReference type="InterPro" id="IPR007627">
    <property type="entry name" value="RNA_pol_sigma70_r2"/>
</dbReference>
<evidence type="ECO:0000313" key="7">
    <source>
        <dbReference type="EMBL" id="RBL88828.1"/>
    </source>
</evidence>
<dbReference type="PANTHER" id="PTHR43133">
    <property type="entry name" value="RNA POLYMERASE ECF-TYPE SIGMA FACTO"/>
    <property type="match status" value="1"/>
</dbReference>